<evidence type="ECO:0000256" key="5">
    <source>
        <dbReference type="ARBA" id="ARBA00022989"/>
    </source>
</evidence>
<dbReference type="PANTHER" id="PTHR30193">
    <property type="entry name" value="ABC TRANSPORTER PERMEASE PROTEIN"/>
    <property type="match status" value="1"/>
</dbReference>
<keyword evidence="10" id="KW-1185">Reference proteome</keyword>
<feature type="transmembrane region" description="Helical" evidence="7">
    <location>
        <begin position="99"/>
        <end position="125"/>
    </location>
</feature>
<protein>
    <submittedName>
        <fullName evidence="9">Carbohydrate ABC transporter permease</fullName>
    </submittedName>
</protein>
<comment type="similarity">
    <text evidence="7">Belongs to the binding-protein-dependent transport system permease family.</text>
</comment>
<dbReference type="InterPro" id="IPR051393">
    <property type="entry name" value="ABC_transporter_permease"/>
</dbReference>
<evidence type="ECO:0000313" key="10">
    <source>
        <dbReference type="Proteomes" id="UP001595900"/>
    </source>
</evidence>
<keyword evidence="2 7" id="KW-0813">Transport</keyword>
<feature type="transmembrane region" description="Helical" evidence="7">
    <location>
        <begin position="200"/>
        <end position="225"/>
    </location>
</feature>
<dbReference type="PANTHER" id="PTHR30193:SF37">
    <property type="entry name" value="INNER MEMBRANE ABC TRANSPORTER PERMEASE PROTEIN YCJO"/>
    <property type="match status" value="1"/>
</dbReference>
<keyword evidence="5 7" id="KW-1133">Transmembrane helix</keyword>
<dbReference type="PROSITE" id="PS50928">
    <property type="entry name" value="ABC_TM1"/>
    <property type="match status" value="1"/>
</dbReference>
<evidence type="ECO:0000259" key="8">
    <source>
        <dbReference type="PROSITE" id="PS50928"/>
    </source>
</evidence>
<feature type="transmembrane region" description="Helical" evidence="7">
    <location>
        <begin position="260"/>
        <end position="283"/>
    </location>
</feature>
<evidence type="ECO:0000256" key="2">
    <source>
        <dbReference type="ARBA" id="ARBA00022448"/>
    </source>
</evidence>
<evidence type="ECO:0000313" key="9">
    <source>
        <dbReference type="EMBL" id="MFC4243181.1"/>
    </source>
</evidence>
<dbReference type="SUPFAM" id="SSF161098">
    <property type="entry name" value="MetI-like"/>
    <property type="match status" value="1"/>
</dbReference>
<comment type="caution">
    <text evidence="9">The sequence shown here is derived from an EMBL/GenBank/DDBJ whole genome shotgun (WGS) entry which is preliminary data.</text>
</comment>
<sequence length="308" mass="34206">MGTLKFRPWYLLYLLPAVVLYVVLFIYPFIQTAISSFTSWDGITKPVFVGVANYVQLFQDQVLMSGILRILIWAALAVVFKVGLGLVFAAMLRDRLKGYSFFTSVFFFPVVISSSAMSLIFSLMYDKDIGLINQTLHAVGLGFLEHAWLSDPHTAFFAAIAVPIYQDIGFFLVIFLAALQDIPNEYYESARIDGAGPIKSFFLVTLPLSLGSLRVCIVLAVTSAFKTFDYIFLLTAGGPGNSTQVPATWMYLQTFQSFKYGYGAAIAMLIFVMSMVVSGLVMGSNTFSARRARREAARELRDFEGVMA</sequence>
<dbReference type="RefSeq" id="WP_390228185.1">
    <property type="nucleotide sequence ID" value="NZ_JBHSCN010000005.1"/>
</dbReference>
<dbReference type="CDD" id="cd06261">
    <property type="entry name" value="TM_PBP2"/>
    <property type="match status" value="1"/>
</dbReference>
<evidence type="ECO:0000256" key="7">
    <source>
        <dbReference type="RuleBase" id="RU363032"/>
    </source>
</evidence>
<reference evidence="10" key="1">
    <citation type="journal article" date="2019" name="Int. J. Syst. Evol. Microbiol.">
        <title>The Global Catalogue of Microorganisms (GCM) 10K type strain sequencing project: providing services to taxonomists for standard genome sequencing and annotation.</title>
        <authorList>
            <consortium name="The Broad Institute Genomics Platform"/>
            <consortium name="The Broad Institute Genome Sequencing Center for Infectious Disease"/>
            <person name="Wu L."/>
            <person name="Ma J."/>
        </authorList>
    </citation>
    <scope>NUCLEOTIDE SEQUENCE [LARGE SCALE GENOMIC DNA]</scope>
    <source>
        <strain evidence="10">CGMCC 1.10363</strain>
    </source>
</reference>
<name>A0ABV8Q4F1_9MICO</name>
<evidence type="ECO:0000256" key="1">
    <source>
        <dbReference type="ARBA" id="ARBA00004651"/>
    </source>
</evidence>
<comment type="subcellular location">
    <subcellularLocation>
        <location evidence="1 7">Cell membrane</location>
        <topology evidence="1 7">Multi-pass membrane protein</topology>
    </subcellularLocation>
</comment>
<feature type="transmembrane region" description="Helical" evidence="7">
    <location>
        <begin position="12"/>
        <end position="30"/>
    </location>
</feature>
<keyword evidence="6 7" id="KW-0472">Membrane</keyword>
<organism evidence="9 10">
    <name type="scientific">Gryllotalpicola reticulitermitis</name>
    <dbReference type="NCBI Taxonomy" id="1184153"/>
    <lineage>
        <taxon>Bacteria</taxon>
        <taxon>Bacillati</taxon>
        <taxon>Actinomycetota</taxon>
        <taxon>Actinomycetes</taxon>
        <taxon>Micrococcales</taxon>
        <taxon>Microbacteriaceae</taxon>
        <taxon>Gryllotalpicola</taxon>
    </lineage>
</organism>
<dbReference type="Gene3D" id="1.10.3720.10">
    <property type="entry name" value="MetI-like"/>
    <property type="match status" value="1"/>
</dbReference>
<gene>
    <name evidence="9" type="ORF">ACFOYW_07330</name>
</gene>
<dbReference type="InterPro" id="IPR035906">
    <property type="entry name" value="MetI-like_sf"/>
</dbReference>
<dbReference type="InterPro" id="IPR000515">
    <property type="entry name" value="MetI-like"/>
</dbReference>
<keyword evidence="3" id="KW-1003">Cell membrane</keyword>
<evidence type="ECO:0000256" key="6">
    <source>
        <dbReference type="ARBA" id="ARBA00023136"/>
    </source>
</evidence>
<dbReference type="Proteomes" id="UP001595900">
    <property type="component" value="Unassembled WGS sequence"/>
</dbReference>
<proteinExistence type="inferred from homology"/>
<keyword evidence="4 7" id="KW-0812">Transmembrane</keyword>
<feature type="transmembrane region" description="Helical" evidence="7">
    <location>
        <begin position="70"/>
        <end position="92"/>
    </location>
</feature>
<dbReference type="EMBL" id="JBHSCN010000005">
    <property type="protein sequence ID" value="MFC4243181.1"/>
    <property type="molecule type" value="Genomic_DNA"/>
</dbReference>
<evidence type="ECO:0000256" key="4">
    <source>
        <dbReference type="ARBA" id="ARBA00022692"/>
    </source>
</evidence>
<feature type="domain" description="ABC transmembrane type-1" evidence="8">
    <location>
        <begin position="67"/>
        <end position="281"/>
    </location>
</feature>
<evidence type="ECO:0000256" key="3">
    <source>
        <dbReference type="ARBA" id="ARBA00022475"/>
    </source>
</evidence>
<dbReference type="Pfam" id="PF00528">
    <property type="entry name" value="BPD_transp_1"/>
    <property type="match status" value="1"/>
</dbReference>
<feature type="transmembrane region" description="Helical" evidence="7">
    <location>
        <begin position="155"/>
        <end position="179"/>
    </location>
</feature>
<accession>A0ABV8Q4F1</accession>